<protein>
    <recommendedName>
        <fullName evidence="5">Cyclase</fullName>
    </recommendedName>
</protein>
<dbReference type="EMBL" id="KB822714">
    <property type="protein sequence ID" value="ETN44636.1"/>
    <property type="molecule type" value="Genomic_DNA"/>
</dbReference>
<dbReference type="InterPro" id="IPR037175">
    <property type="entry name" value="KFase_sf"/>
</dbReference>
<dbReference type="Pfam" id="PF04199">
    <property type="entry name" value="Cyclase"/>
    <property type="match status" value="1"/>
</dbReference>
<dbReference type="PANTHER" id="PTHR34861">
    <property type="match status" value="1"/>
</dbReference>
<feature type="compositionally biased region" description="Basic and acidic residues" evidence="2">
    <location>
        <begin position="157"/>
        <end position="176"/>
    </location>
</feature>
<evidence type="ECO:0008006" key="5">
    <source>
        <dbReference type="Google" id="ProtNLM"/>
    </source>
</evidence>
<dbReference type="GO" id="GO:0019441">
    <property type="term" value="P:L-tryptophan catabolic process to kynurenine"/>
    <property type="evidence" value="ECO:0007669"/>
    <property type="project" value="InterPro"/>
</dbReference>
<dbReference type="PANTHER" id="PTHR34861:SF10">
    <property type="entry name" value="CYCLASE"/>
    <property type="match status" value="1"/>
</dbReference>
<dbReference type="OrthoDB" id="5396at2759"/>
<evidence type="ECO:0000313" key="4">
    <source>
        <dbReference type="Proteomes" id="UP000030752"/>
    </source>
</evidence>
<organism evidence="3 4">
    <name type="scientific">Cyphellophora europaea (strain CBS 101466)</name>
    <name type="common">Phialophora europaea</name>
    <dbReference type="NCBI Taxonomy" id="1220924"/>
    <lineage>
        <taxon>Eukaryota</taxon>
        <taxon>Fungi</taxon>
        <taxon>Dikarya</taxon>
        <taxon>Ascomycota</taxon>
        <taxon>Pezizomycotina</taxon>
        <taxon>Eurotiomycetes</taxon>
        <taxon>Chaetothyriomycetidae</taxon>
        <taxon>Chaetothyriales</taxon>
        <taxon>Cyphellophoraceae</taxon>
        <taxon>Cyphellophora</taxon>
    </lineage>
</organism>
<dbReference type="HOGENOM" id="CLU_030671_1_0_1"/>
<proteinExistence type="inferred from homology"/>
<evidence type="ECO:0000256" key="1">
    <source>
        <dbReference type="ARBA" id="ARBA00007865"/>
    </source>
</evidence>
<reference evidence="3 4" key="1">
    <citation type="submission" date="2013-03" db="EMBL/GenBank/DDBJ databases">
        <title>The Genome Sequence of Phialophora europaea CBS 101466.</title>
        <authorList>
            <consortium name="The Broad Institute Genomics Platform"/>
            <person name="Cuomo C."/>
            <person name="de Hoog S."/>
            <person name="Gorbushina A."/>
            <person name="Walker B."/>
            <person name="Young S.K."/>
            <person name="Zeng Q."/>
            <person name="Gargeya S."/>
            <person name="Fitzgerald M."/>
            <person name="Haas B."/>
            <person name="Abouelleil A."/>
            <person name="Allen A.W."/>
            <person name="Alvarado L."/>
            <person name="Arachchi H.M."/>
            <person name="Berlin A.M."/>
            <person name="Chapman S.B."/>
            <person name="Gainer-Dewar J."/>
            <person name="Goldberg J."/>
            <person name="Griggs A."/>
            <person name="Gujja S."/>
            <person name="Hansen M."/>
            <person name="Howarth C."/>
            <person name="Imamovic A."/>
            <person name="Ireland A."/>
            <person name="Larimer J."/>
            <person name="McCowan C."/>
            <person name="Murphy C."/>
            <person name="Pearson M."/>
            <person name="Poon T.W."/>
            <person name="Priest M."/>
            <person name="Roberts A."/>
            <person name="Saif S."/>
            <person name="Shea T."/>
            <person name="Sisk P."/>
            <person name="Sykes S."/>
            <person name="Wortman J."/>
            <person name="Nusbaum C."/>
            <person name="Birren B."/>
        </authorList>
    </citation>
    <scope>NUCLEOTIDE SEQUENCE [LARGE SCALE GENOMIC DNA]</scope>
    <source>
        <strain evidence="3 4">CBS 101466</strain>
    </source>
</reference>
<accession>W2S7F3</accession>
<evidence type="ECO:0000313" key="3">
    <source>
        <dbReference type="EMBL" id="ETN44636.1"/>
    </source>
</evidence>
<dbReference type="GO" id="GO:0004061">
    <property type="term" value="F:arylformamidase activity"/>
    <property type="evidence" value="ECO:0007669"/>
    <property type="project" value="InterPro"/>
</dbReference>
<sequence length="374" mass="41490">MTDNITKPLRRLSQLAGSLTGLTTMAGPEIPFDPNSTTFPRRADVPLLPGAPEGACWVWGPSDNLGRLNLLTPTRIAAAAKASIVTGESARLDLPLHVPAQPAFGRRVFEHRIKAIHEGVAYDDEYTLNTQSGTQWDGFRHVAHMPTQTFYNGGKAGDFRGPKGDEEPAGKGEDNLKNSTHWWSEGRGFAGRAILLDYRRYAEGKGIKYDTATSHAITLDELRRCGESQGLDIRPESQGGDVKPGDIFLIRTGWTQDYYARSDEANRRFALREGGEQKLVGVEQSEEMIDWLHDCWFAAVGGDQPAFERWPTPEKYLLHEYLLALWGCPIGEMLDLERAAEVCARLKRWTFFFTSAPARCEGGVGSHVNGTAIW</sequence>
<dbReference type="AlphaFoldDB" id="W2S7F3"/>
<dbReference type="eggNOG" id="ENOG502QTM1">
    <property type="taxonomic scope" value="Eukaryota"/>
</dbReference>
<dbReference type="InterPro" id="IPR007325">
    <property type="entry name" value="KFase/CYL"/>
</dbReference>
<dbReference type="Proteomes" id="UP000030752">
    <property type="component" value="Unassembled WGS sequence"/>
</dbReference>
<dbReference type="RefSeq" id="XP_008713199.1">
    <property type="nucleotide sequence ID" value="XM_008714977.1"/>
</dbReference>
<dbReference type="SUPFAM" id="SSF102198">
    <property type="entry name" value="Putative cyclase"/>
    <property type="match status" value="1"/>
</dbReference>
<dbReference type="VEuPathDB" id="FungiDB:HMPREF1541_10306"/>
<keyword evidence="4" id="KW-1185">Reference proteome</keyword>
<feature type="region of interest" description="Disordered" evidence="2">
    <location>
        <begin position="153"/>
        <end position="178"/>
    </location>
</feature>
<gene>
    <name evidence="3" type="ORF">HMPREF1541_10306</name>
</gene>
<name>W2S7F3_CYPE1</name>
<comment type="similarity">
    <text evidence="1">Belongs to the Cyclase 1 superfamily.</text>
</comment>
<dbReference type="GeneID" id="19977645"/>
<dbReference type="STRING" id="1220924.W2S7F3"/>
<dbReference type="InParanoid" id="W2S7F3"/>
<dbReference type="Gene3D" id="3.50.30.50">
    <property type="entry name" value="Putative cyclase"/>
    <property type="match status" value="1"/>
</dbReference>
<evidence type="ECO:0000256" key="2">
    <source>
        <dbReference type="SAM" id="MobiDB-lite"/>
    </source>
</evidence>